<keyword evidence="1" id="KW-0560">Oxidoreductase</keyword>
<protein>
    <submittedName>
        <fullName evidence="3">Xanthine dehydrogenase family protein subunit M</fullName>
    </submittedName>
</protein>
<dbReference type="SMART" id="SM01092">
    <property type="entry name" value="CO_deh_flav_C"/>
    <property type="match status" value="1"/>
</dbReference>
<keyword evidence="4" id="KW-1185">Reference proteome</keyword>
<evidence type="ECO:0000313" key="4">
    <source>
        <dbReference type="Proteomes" id="UP000283832"/>
    </source>
</evidence>
<feature type="domain" description="FAD-binding PCMH-type" evidence="2">
    <location>
        <begin position="1"/>
        <end position="224"/>
    </location>
</feature>
<reference evidence="3 4" key="1">
    <citation type="submission" date="2018-08" db="EMBL/GenBank/DDBJ databases">
        <title>Jishengella sp. nov., isolated from a root of Azadirachta indica A. Juss. var. siamensis Valenton.</title>
        <authorList>
            <person name="Kuncharoen N."/>
            <person name="Tanasupawat S."/>
            <person name="Kudo T."/>
            <person name="Ohkuma M."/>
        </authorList>
    </citation>
    <scope>NUCLEOTIDE SEQUENCE [LARGE SCALE GENOMIC DNA]</scope>
    <source>
        <strain evidence="3 4">AZ1-13</strain>
    </source>
</reference>
<dbReference type="Gene3D" id="3.30.390.50">
    <property type="entry name" value="CO dehydrogenase flavoprotein, C-terminal domain"/>
    <property type="match status" value="1"/>
</dbReference>
<dbReference type="GO" id="GO:0071949">
    <property type="term" value="F:FAD binding"/>
    <property type="evidence" value="ECO:0007669"/>
    <property type="project" value="InterPro"/>
</dbReference>
<dbReference type="InterPro" id="IPR002346">
    <property type="entry name" value="Mopterin_DH_FAD-bd"/>
</dbReference>
<comment type="caution">
    <text evidence="3">The sequence shown here is derived from an EMBL/GenBank/DDBJ whole genome shotgun (WGS) entry which is preliminary data.</text>
</comment>
<dbReference type="InterPro" id="IPR016166">
    <property type="entry name" value="FAD-bd_PCMH"/>
</dbReference>
<dbReference type="RefSeq" id="WP_119574663.1">
    <property type="nucleotide sequence ID" value="NZ_QXEC01000007.1"/>
</dbReference>
<dbReference type="InterPro" id="IPR016167">
    <property type="entry name" value="FAD-bd_PCMH_sub1"/>
</dbReference>
<dbReference type="InterPro" id="IPR016169">
    <property type="entry name" value="FAD-bd_PCMH_sub2"/>
</dbReference>
<evidence type="ECO:0000313" key="3">
    <source>
        <dbReference type="EMBL" id="RIV39178.1"/>
    </source>
</evidence>
<dbReference type="InterPro" id="IPR036683">
    <property type="entry name" value="CO_DH_flav_C_dom_sf"/>
</dbReference>
<proteinExistence type="predicted"/>
<accession>A0A418MXA2</accession>
<gene>
    <name evidence="3" type="ORF">D2L64_09990</name>
</gene>
<dbReference type="PANTHER" id="PTHR42659">
    <property type="entry name" value="XANTHINE DEHYDROGENASE SUBUNIT C-RELATED"/>
    <property type="match status" value="1"/>
</dbReference>
<dbReference type="Proteomes" id="UP000283832">
    <property type="component" value="Unassembled WGS sequence"/>
</dbReference>
<name>A0A418MXA2_9ACTN</name>
<dbReference type="Pfam" id="PF00941">
    <property type="entry name" value="FAD_binding_5"/>
    <property type="match status" value="1"/>
</dbReference>
<sequence>MREFEYLRPDDVASAVTLVREKPTAQYLAGGTTQVDLMLKDGILDPERVVDITRLPLRGIAADDRTLRVGALTTMEELAADSTVTRRLPLVRTALLAGASTQLRNMATIGGNLLQRTRCRYFRDPTVPDCNKRTPSSGCAAITGAGARMHAILGAGDSCIALHASDLCVPLVALDAVVRIRGVDGERAIPLTEFYVLPGDRPDIETVLRHGDLVTAVEVPLPPAGARSGYLKVRDRASYEFALVSVAAVLVIEDGTIAEARVGLGGVGTVPWRARAAERVLTGAPPDTETFRAAARAELADPFTVPGTAFKPELARRTMVRALQTVAGGPA</sequence>
<dbReference type="AlphaFoldDB" id="A0A418MXA2"/>
<dbReference type="PANTHER" id="PTHR42659:SF1">
    <property type="entry name" value="OXIDOREDUCTASE"/>
    <property type="match status" value="1"/>
</dbReference>
<organism evidence="3 4">
    <name type="scientific">Micromonospora radicis</name>
    <dbReference type="NCBI Taxonomy" id="1894971"/>
    <lineage>
        <taxon>Bacteria</taxon>
        <taxon>Bacillati</taxon>
        <taxon>Actinomycetota</taxon>
        <taxon>Actinomycetes</taxon>
        <taxon>Micromonosporales</taxon>
        <taxon>Micromonosporaceae</taxon>
        <taxon>Micromonospora</taxon>
    </lineage>
</organism>
<dbReference type="OrthoDB" id="9814706at2"/>
<evidence type="ECO:0000259" key="2">
    <source>
        <dbReference type="PROSITE" id="PS51387"/>
    </source>
</evidence>
<dbReference type="Gene3D" id="3.30.465.10">
    <property type="match status" value="2"/>
</dbReference>
<dbReference type="Gene3D" id="3.30.43.10">
    <property type="entry name" value="Uridine Diphospho-n-acetylenolpyruvylglucosamine Reductase, domain 2"/>
    <property type="match status" value="1"/>
</dbReference>
<dbReference type="GO" id="GO:0016491">
    <property type="term" value="F:oxidoreductase activity"/>
    <property type="evidence" value="ECO:0007669"/>
    <property type="project" value="UniProtKB-KW"/>
</dbReference>
<evidence type="ECO:0000256" key="1">
    <source>
        <dbReference type="ARBA" id="ARBA00023002"/>
    </source>
</evidence>
<dbReference type="Pfam" id="PF03450">
    <property type="entry name" value="CO_deh_flav_C"/>
    <property type="match status" value="1"/>
</dbReference>
<dbReference type="EMBL" id="QXEC01000007">
    <property type="protein sequence ID" value="RIV39178.1"/>
    <property type="molecule type" value="Genomic_DNA"/>
</dbReference>
<dbReference type="InterPro" id="IPR051312">
    <property type="entry name" value="Diverse_Substr_Oxidored"/>
</dbReference>
<dbReference type="SUPFAM" id="SSF55447">
    <property type="entry name" value="CO dehydrogenase flavoprotein C-terminal domain-like"/>
    <property type="match status" value="1"/>
</dbReference>
<dbReference type="PROSITE" id="PS51387">
    <property type="entry name" value="FAD_PCMH"/>
    <property type="match status" value="1"/>
</dbReference>
<dbReference type="SUPFAM" id="SSF56176">
    <property type="entry name" value="FAD-binding/transporter-associated domain-like"/>
    <property type="match status" value="1"/>
</dbReference>
<dbReference type="InterPro" id="IPR005107">
    <property type="entry name" value="CO_DH_flav_C"/>
</dbReference>
<dbReference type="InterPro" id="IPR036318">
    <property type="entry name" value="FAD-bd_PCMH-like_sf"/>
</dbReference>